<proteinExistence type="predicted"/>
<accession>A0A814BTM8</accession>
<dbReference type="Proteomes" id="UP000677228">
    <property type="component" value="Unassembled WGS sequence"/>
</dbReference>
<comment type="caution">
    <text evidence="2">The sequence shown here is derived from an EMBL/GenBank/DDBJ whole genome shotgun (WGS) entry which is preliminary data.</text>
</comment>
<dbReference type="EMBL" id="CAJOBA010036829">
    <property type="protein sequence ID" value="CAF4030559.1"/>
    <property type="molecule type" value="Genomic_DNA"/>
</dbReference>
<keyword evidence="1" id="KW-0812">Transmembrane</keyword>
<protein>
    <recommendedName>
        <fullName evidence="7">Secretory carrier-associated membrane protein</fullName>
    </recommendedName>
</protein>
<dbReference type="Proteomes" id="UP000663829">
    <property type="component" value="Unassembled WGS sequence"/>
</dbReference>
<dbReference type="Proteomes" id="UP000681722">
    <property type="component" value="Unassembled WGS sequence"/>
</dbReference>
<evidence type="ECO:0008006" key="7">
    <source>
        <dbReference type="Google" id="ProtNLM"/>
    </source>
</evidence>
<evidence type="ECO:0000313" key="5">
    <source>
        <dbReference type="EMBL" id="CAF4030559.1"/>
    </source>
</evidence>
<sequence>MLSLFAKGGHAIGAGIVVMIVTLCFAFIAIAEFLLLIKVHRLYRQTGASLEQAQKEFQRAFVNNPTVRGAAAEVARQGVNSAVSGGGNQRSGY</sequence>
<name>A0A814BTM8_9BILA</name>
<reference evidence="2" key="1">
    <citation type="submission" date="2021-02" db="EMBL/GenBank/DDBJ databases">
        <authorList>
            <person name="Nowell W R."/>
        </authorList>
    </citation>
    <scope>NUCLEOTIDE SEQUENCE</scope>
</reference>
<evidence type="ECO:0000313" key="4">
    <source>
        <dbReference type="EMBL" id="CAF3710018.1"/>
    </source>
</evidence>
<keyword evidence="6" id="KW-1185">Reference proteome</keyword>
<evidence type="ECO:0000313" key="6">
    <source>
        <dbReference type="Proteomes" id="UP000663829"/>
    </source>
</evidence>
<evidence type="ECO:0000256" key="1">
    <source>
        <dbReference type="SAM" id="Phobius"/>
    </source>
</evidence>
<dbReference type="EMBL" id="CAJOBC010001999">
    <property type="protein sequence ID" value="CAF3710018.1"/>
    <property type="molecule type" value="Genomic_DNA"/>
</dbReference>
<organism evidence="2 6">
    <name type="scientific">Didymodactylos carnosus</name>
    <dbReference type="NCBI Taxonomy" id="1234261"/>
    <lineage>
        <taxon>Eukaryota</taxon>
        <taxon>Metazoa</taxon>
        <taxon>Spiralia</taxon>
        <taxon>Gnathifera</taxon>
        <taxon>Rotifera</taxon>
        <taxon>Eurotatoria</taxon>
        <taxon>Bdelloidea</taxon>
        <taxon>Philodinida</taxon>
        <taxon>Philodinidae</taxon>
        <taxon>Didymodactylos</taxon>
    </lineage>
</organism>
<feature type="transmembrane region" description="Helical" evidence="1">
    <location>
        <begin position="12"/>
        <end position="37"/>
    </location>
</feature>
<dbReference type="OrthoDB" id="242866at2759"/>
<dbReference type="AlphaFoldDB" id="A0A814BTM8"/>
<keyword evidence="1" id="KW-1133">Transmembrane helix</keyword>
<gene>
    <name evidence="2" type="ORF">GPM918_LOCUS10247</name>
    <name evidence="3" type="ORF">OVA965_LOCUS24985</name>
    <name evidence="4" type="ORF">SRO942_LOCUS10248</name>
    <name evidence="5" type="ORF">TMI583_LOCUS25710</name>
</gene>
<evidence type="ECO:0000313" key="2">
    <source>
        <dbReference type="EMBL" id="CAF0932247.1"/>
    </source>
</evidence>
<keyword evidence="1" id="KW-0472">Membrane</keyword>
<dbReference type="EMBL" id="CAJNOQ010001999">
    <property type="protein sequence ID" value="CAF0932247.1"/>
    <property type="molecule type" value="Genomic_DNA"/>
</dbReference>
<dbReference type="Proteomes" id="UP000682733">
    <property type="component" value="Unassembled WGS sequence"/>
</dbReference>
<dbReference type="EMBL" id="CAJNOK010015288">
    <property type="protein sequence ID" value="CAF1222469.1"/>
    <property type="molecule type" value="Genomic_DNA"/>
</dbReference>
<evidence type="ECO:0000313" key="3">
    <source>
        <dbReference type="EMBL" id="CAF1222469.1"/>
    </source>
</evidence>